<keyword evidence="2" id="KW-1185">Reference proteome</keyword>
<accession>A0A8K0JK12</accession>
<name>A0A8K0JK12_9TREE</name>
<dbReference type="AlphaFoldDB" id="A0A8K0JK12"/>
<dbReference type="EMBL" id="JABELV010000084">
    <property type="protein sequence ID" value="KAG7531729.1"/>
    <property type="molecule type" value="Genomic_DNA"/>
</dbReference>
<proteinExistence type="predicted"/>
<evidence type="ECO:0000313" key="2">
    <source>
        <dbReference type="Proteomes" id="UP000812966"/>
    </source>
</evidence>
<dbReference type="Proteomes" id="UP000812966">
    <property type="component" value="Unassembled WGS sequence"/>
</dbReference>
<comment type="caution">
    <text evidence="1">The sequence shown here is derived from an EMBL/GenBank/DDBJ whole genome shotgun (WGS) entry which is preliminary data.</text>
</comment>
<evidence type="ECO:0000313" key="1">
    <source>
        <dbReference type="EMBL" id="KAG7531729.1"/>
    </source>
</evidence>
<protein>
    <submittedName>
        <fullName evidence="1">Uncharacterized protein</fullName>
    </submittedName>
</protein>
<organism evidence="1 2">
    <name type="scientific">Filobasidium floriforme</name>
    <dbReference type="NCBI Taxonomy" id="5210"/>
    <lineage>
        <taxon>Eukaryota</taxon>
        <taxon>Fungi</taxon>
        <taxon>Dikarya</taxon>
        <taxon>Basidiomycota</taxon>
        <taxon>Agaricomycotina</taxon>
        <taxon>Tremellomycetes</taxon>
        <taxon>Filobasidiales</taxon>
        <taxon>Filobasidiaceae</taxon>
        <taxon>Filobasidium</taxon>
    </lineage>
</organism>
<gene>
    <name evidence="1" type="ORF">FFLO_04171</name>
</gene>
<reference evidence="1" key="1">
    <citation type="submission" date="2020-04" db="EMBL/GenBank/DDBJ databases">
        <title>Analysis of mating type loci in Filobasidium floriforme.</title>
        <authorList>
            <person name="Nowrousian M."/>
        </authorList>
    </citation>
    <scope>NUCLEOTIDE SEQUENCE</scope>
    <source>
        <strain evidence="1">CBS 6242</strain>
    </source>
</reference>
<sequence length="458" mass="51290">MNMAPPLSQYSQCTDTIYSMDAFPQEPATTPSNPFVNYRLMPSSSSCQTFQETVNVMSCGLHSPTDSVIGDPSIQTIKAVSPNFAWNGSHLLSPASQTDGSFYDSEHAVWASPSQSSPIRERMPRPIRKRSATFPQAQNVQHSIAAPSQLYRCHQEEAFEWNAGSVPDLSCLLPDHTALQASQATSSPESGLARQIRASRWMIPDATFALEQSAMDGSFSMHQMSSITQLSDENCSHGTVTSILSPSSASSWRQRINPHRIQKHLPRPPYENPLHVVKREMKINQTRQQKTKTTHDRLETAYLMMKEAEEKGLPNPADSTAMQALTDLCPVLSHTEFYILGRFAEWYRGTFGQKWSVGQHIYTLALTGGGSDFFGHYDEKVMQEFVNFQVKVNRPWCNDLKADPGTLCWKCVKYFGRFRKSPCDNEWHGSHCSPSGLSDVFDIHNRAIRAGHVNHSGQ</sequence>